<dbReference type="OrthoDB" id="68336at2759"/>
<dbReference type="GO" id="GO:0009277">
    <property type="term" value="C:fungal-type cell wall"/>
    <property type="evidence" value="ECO:0007669"/>
    <property type="project" value="TreeGrafter"/>
</dbReference>
<dbReference type="STRING" id="56646.A0A2L2SUS4"/>
<evidence type="ECO:0000256" key="8">
    <source>
        <dbReference type="ARBA" id="ARBA00022525"/>
    </source>
</evidence>
<keyword evidence="15" id="KW-0961">Cell wall biogenesis/degradation</keyword>
<keyword evidence="9" id="KW-0732">Signal</keyword>
<dbReference type="KEGG" id="fvn:FVRRES_05688"/>
<comment type="similarity">
    <text evidence="4 20">Belongs to the glycosyl hydrolase 17 family.</text>
</comment>
<proteinExistence type="inferred from homology"/>
<evidence type="ECO:0000256" key="10">
    <source>
        <dbReference type="ARBA" id="ARBA00022801"/>
    </source>
</evidence>
<evidence type="ECO:0000313" key="24">
    <source>
        <dbReference type="Proteomes" id="UP000245910"/>
    </source>
</evidence>
<dbReference type="GO" id="GO:0000272">
    <property type="term" value="P:polysaccharide catabolic process"/>
    <property type="evidence" value="ECO:0007669"/>
    <property type="project" value="UniProtKB-KW"/>
</dbReference>
<evidence type="ECO:0000256" key="17">
    <source>
        <dbReference type="ARBA" id="ARBA00037649"/>
    </source>
</evidence>
<reference evidence="24" key="1">
    <citation type="submission" date="2014-10" db="EMBL/GenBank/DDBJ databases">
        <authorList>
            <person name="King R."/>
        </authorList>
    </citation>
    <scope>NUCLEOTIDE SEQUENCE [LARGE SCALE GENOMIC DNA]</scope>
    <source>
        <strain evidence="24">A3/5</strain>
    </source>
</reference>
<dbReference type="GO" id="GO:0042973">
    <property type="term" value="F:glucan endo-1,3-beta-D-glucosidase activity"/>
    <property type="evidence" value="ECO:0007669"/>
    <property type="project" value="UniProtKB-EC"/>
</dbReference>
<comment type="subcellular location">
    <subcellularLocation>
        <location evidence="3">Cell membrane</location>
        <topology evidence="3">Single-pass type II membrane protein</topology>
    </subcellularLocation>
    <subcellularLocation>
        <location evidence="2">Secreted</location>
        <location evidence="2">Cell wall</location>
    </subcellularLocation>
</comment>
<dbReference type="InterPro" id="IPR000490">
    <property type="entry name" value="Glyco_hydro_17"/>
</dbReference>
<evidence type="ECO:0000256" key="19">
    <source>
        <dbReference type="ARBA" id="ARBA00043078"/>
    </source>
</evidence>
<dbReference type="GO" id="GO:0009986">
    <property type="term" value="C:cell surface"/>
    <property type="evidence" value="ECO:0007669"/>
    <property type="project" value="TreeGrafter"/>
</dbReference>
<evidence type="ECO:0000256" key="13">
    <source>
        <dbReference type="ARBA" id="ARBA00023180"/>
    </source>
</evidence>
<feature type="compositionally biased region" description="Gly residues" evidence="21">
    <location>
        <begin position="112"/>
        <end position="125"/>
    </location>
</feature>
<dbReference type="PANTHER" id="PTHR16631:SF17">
    <property type="entry name" value="GLUCAN ENDO-1,3-BETA-GLUCOSIDASE BTGC"/>
    <property type="match status" value="1"/>
</dbReference>
<keyword evidence="12 22" id="KW-0472">Membrane</keyword>
<comment type="catalytic activity">
    <reaction evidence="1">
        <text>Hydrolysis of (1-&gt;3)-beta-D-glucosidic linkages in (1-&gt;3)-beta-D-glucans.</text>
        <dbReference type="EC" id="3.2.1.39"/>
    </reaction>
</comment>
<feature type="region of interest" description="Disordered" evidence="21">
    <location>
        <begin position="316"/>
        <end position="340"/>
    </location>
</feature>
<dbReference type="PANTHER" id="PTHR16631">
    <property type="entry name" value="GLUCAN 1,3-BETA-GLUCOSIDASE"/>
    <property type="match status" value="1"/>
</dbReference>
<evidence type="ECO:0000256" key="16">
    <source>
        <dbReference type="ARBA" id="ARBA00023326"/>
    </source>
</evidence>
<dbReference type="InterPro" id="IPR050732">
    <property type="entry name" value="Beta-glucan_modifiers"/>
</dbReference>
<dbReference type="Proteomes" id="UP000245910">
    <property type="component" value="Chromosome II"/>
</dbReference>
<feature type="compositionally biased region" description="Low complexity" evidence="21">
    <location>
        <begin position="154"/>
        <end position="168"/>
    </location>
</feature>
<evidence type="ECO:0000256" key="1">
    <source>
        <dbReference type="ARBA" id="ARBA00000382"/>
    </source>
</evidence>
<evidence type="ECO:0000256" key="11">
    <source>
        <dbReference type="ARBA" id="ARBA00022968"/>
    </source>
</evidence>
<feature type="region of interest" description="Disordered" evidence="21">
    <location>
        <begin position="1"/>
        <end position="192"/>
    </location>
</feature>
<dbReference type="EMBL" id="LN649230">
    <property type="protein sequence ID" value="CEI61252.1"/>
    <property type="molecule type" value="Genomic_DNA"/>
</dbReference>
<evidence type="ECO:0000256" key="5">
    <source>
        <dbReference type="ARBA" id="ARBA00012780"/>
    </source>
</evidence>
<evidence type="ECO:0000256" key="12">
    <source>
        <dbReference type="ARBA" id="ARBA00023136"/>
    </source>
</evidence>
<dbReference type="GO" id="GO:0071555">
    <property type="term" value="P:cell wall organization"/>
    <property type="evidence" value="ECO:0007669"/>
    <property type="project" value="UniProtKB-KW"/>
</dbReference>
<comment type="function">
    <text evidence="17">Glucanases play a role in cell expansion during growth, in cell-cell fusion during mating, and in spore release during sporulation. This enzyme may be involved in beta-glucan degradation. Active on laminarin and lichenan.</text>
</comment>
<keyword evidence="24" id="KW-1185">Reference proteome</keyword>
<evidence type="ECO:0000256" key="14">
    <source>
        <dbReference type="ARBA" id="ARBA00023277"/>
    </source>
</evidence>
<evidence type="ECO:0000313" key="23">
    <source>
        <dbReference type="EMBL" id="CEI61252.1"/>
    </source>
</evidence>
<evidence type="ECO:0000256" key="6">
    <source>
        <dbReference type="ARBA" id="ARBA00022475"/>
    </source>
</evidence>
<evidence type="ECO:0000256" key="4">
    <source>
        <dbReference type="ARBA" id="ARBA00008773"/>
    </source>
</evidence>
<dbReference type="SUPFAM" id="SSF51445">
    <property type="entry name" value="(Trans)glycosidases"/>
    <property type="match status" value="1"/>
</dbReference>
<dbReference type="GeneID" id="37257327"/>
<evidence type="ECO:0000256" key="15">
    <source>
        <dbReference type="ARBA" id="ARBA00023316"/>
    </source>
</evidence>
<dbReference type="RefSeq" id="XP_025584972.1">
    <property type="nucleotide sequence ID" value="XM_025734135.1"/>
</dbReference>
<dbReference type="FunFam" id="3.20.20.80:FF:000151">
    <property type="entry name" value="Glucan endo-1,3-beta-glucosidase btgC"/>
    <property type="match status" value="1"/>
</dbReference>
<feature type="compositionally biased region" description="Polar residues" evidence="21">
    <location>
        <begin position="47"/>
        <end position="59"/>
    </location>
</feature>
<organism evidence="23 24">
    <name type="scientific">Fusarium venenatum</name>
    <dbReference type="NCBI Taxonomy" id="56646"/>
    <lineage>
        <taxon>Eukaryota</taxon>
        <taxon>Fungi</taxon>
        <taxon>Dikarya</taxon>
        <taxon>Ascomycota</taxon>
        <taxon>Pezizomycotina</taxon>
        <taxon>Sordariomycetes</taxon>
        <taxon>Hypocreomycetidae</taxon>
        <taxon>Hypocreales</taxon>
        <taxon>Nectriaceae</taxon>
        <taxon>Fusarium</taxon>
    </lineage>
</organism>
<evidence type="ECO:0000256" key="7">
    <source>
        <dbReference type="ARBA" id="ARBA00022512"/>
    </source>
</evidence>
<feature type="compositionally biased region" description="Basic and acidic residues" evidence="21">
    <location>
        <begin position="328"/>
        <end position="340"/>
    </location>
</feature>
<sequence>MQNYHGDPYEREPLDSQNYYNPSPQRPIPPPHSYSQTAAHDAPARSNHPSAHPDSSYNRVQGGYDDYHSQGRSASPYGGSAGYDSPRRPSPHQGDRNYHSDRDYHADQGYNTYGGGGGGHLGSGTGAMEHSRLPPPPSRTQQNPHGGNGGYGYGYDSPRGPPGSSSTSHYNGSDPYVDNPYHGYTNSRNGSANLGVVNPNEIVDDGDDGLVYGKSQRNSMLSLSNSDRAKRGASASAAAVGGGAAAGGVAAGGLMSGRGGAYEMNAAREKHYGSAANDTGRSKKCKWLVIIVVFLVIVGAIVGGVVGSMVNNGRDESGGAGGSNQGESAKDDTKKNGDLGKNSAEIKELLNNPDLHRVFPGMDYTPLNSQYPDCMHNPPSQNNITRDVAILGQLTNRIRLYGTDCNQTQMLIHSIQRLELDDTKVWMGVWLDKNETTNERQMSQMWDILDEYGDDPFEGIIIANEILFREEMNITTLAEILADTRTKLKKKGLKLPVATSDLGDDWDSELAADSDYIMANIHPFFAGVEADEAADWTSSFWKNNNGQFWKSDKEKNIISETGWPTGGGTHCGGTATSCTKGSVAGVDELNTFMEDWVCQALKNGTNYFWFEAFDEPWKERYNEKGKEWEDKWGLLTIDRDLKKGVKIPDCDGKTLKDYSAFS</sequence>
<keyword evidence="14" id="KW-0119">Carbohydrate metabolism</keyword>
<name>A0A2L2SUS4_9HYPO</name>
<evidence type="ECO:0000256" key="3">
    <source>
        <dbReference type="ARBA" id="ARBA00004401"/>
    </source>
</evidence>
<dbReference type="GO" id="GO:0005576">
    <property type="term" value="C:extracellular region"/>
    <property type="evidence" value="ECO:0007669"/>
    <property type="project" value="TreeGrafter"/>
</dbReference>
<keyword evidence="10" id="KW-0378">Hydrolase</keyword>
<dbReference type="EC" id="3.2.1.39" evidence="5"/>
<keyword evidence="7" id="KW-0134">Cell wall</keyword>
<keyword evidence="11" id="KW-0735">Signal-anchor</keyword>
<feature type="transmembrane region" description="Helical" evidence="22">
    <location>
        <begin position="287"/>
        <end position="310"/>
    </location>
</feature>
<dbReference type="GO" id="GO:0005886">
    <property type="term" value="C:plasma membrane"/>
    <property type="evidence" value="ECO:0007669"/>
    <property type="project" value="UniProtKB-SubCell"/>
</dbReference>
<dbReference type="Gene3D" id="3.20.20.80">
    <property type="entry name" value="Glycosidases"/>
    <property type="match status" value="1"/>
</dbReference>
<accession>A0A2L2SUS4</accession>
<keyword evidence="6" id="KW-1003">Cell membrane</keyword>
<keyword evidence="8" id="KW-0964">Secreted</keyword>
<evidence type="ECO:0000256" key="18">
    <source>
        <dbReference type="ARBA" id="ARBA00042373"/>
    </source>
</evidence>
<protein>
    <recommendedName>
        <fullName evidence="5">glucan endo-1,3-beta-D-glucosidase</fullName>
        <ecNumber evidence="5">3.2.1.39</ecNumber>
    </recommendedName>
    <alternativeName>
        <fullName evidence="19">Endo-1,3-beta-glucanase btgC</fullName>
    </alternativeName>
    <alternativeName>
        <fullName evidence="18">Laminarinase btgC</fullName>
    </alternativeName>
</protein>
<keyword evidence="22" id="KW-1133">Transmembrane helix</keyword>
<keyword evidence="22" id="KW-0812">Transmembrane</keyword>
<keyword evidence="13" id="KW-0325">Glycoprotein</keyword>
<evidence type="ECO:0000256" key="21">
    <source>
        <dbReference type="SAM" id="MobiDB-lite"/>
    </source>
</evidence>
<evidence type="ECO:0000256" key="22">
    <source>
        <dbReference type="SAM" id="Phobius"/>
    </source>
</evidence>
<dbReference type="Pfam" id="PF00332">
    <property type="entry name" value="Glyco_hydro_17"/>
    <property type="match status" value="1"/>
</dbReference>
<evidence type="ECO:0000256" key="2">
    <source>
        <dbReference type="ARBA" id="ARBA00004191"/>
    </source>
</evidence>
<dbReference type="InterPro" id="IPR017853">
    <property type="entry name" value="GH"/>
</dbReference>
<evidence type="ECO:0000256" key="20">
    <source>
        <dbReference type="RuleBase" id="RU004335"/>
    </source>
</evidence>
<evidence type="ECO:0000256" key="9">
    <source>
        <dbReference type="ARBA" id="ARBA00022729"/>
    </source>
</evidence>
<dbReference type="AlphaFoldDB" id="A0A2L2SUS4"/>
<keyword evidence="16" id="KW-0624">Polysaccharide degradation</keyword>
<feature type="compositionally biased region" description="Basic and acidic residues" evidence="21">
    <location>
        <begin position="93"/>
        <end position="106"/>
    </location>
</feature>